<evidence type="ECO:0000313" key="2">
    <source>
        <dbReference type="Proteomes" id="UP000660110"/>
    </source>
</evidence>
<reference evidence="1" key="1">
    <citation type="journal article" date="2014" name="Int. J. Syst. Evol. Microbiol.">
        <title>Complete genome sequence of Corynebacterium casei LMG S-19264T (=DSM 44701T), isolated from a smear-ripened cheese.</title>
        <authorList>
            <consortium name="US DOE Joint Genome Institute (JGI-PGF)"/>
            <person name="Walter F."/>
            <person name="Albersmeier A."/>
            <person name="Kalinowski J."/>
            <person name="Ruckert C."/>
        </authorList>
    </citation>
    <scope>NUCLEOTIDE SEQUENCE</scope>
    <source>
        <strain evidence="1">CGMCC 1.12153</strain>
    </source>
</reference>
<organism evidence="1 2">
    <name type="scientific">Halobacillus andaensis</name>
    <dbReference type="NCBI Taxonomy" id="1176239"/>
    <lineage>
        <taxon>Bacteria</taxon>
        <taxon>Bacillati</taxon>
        <taxon>Bacillota</taxon>
        <taxon>Bacilli</taxon>
        <taxon>Bacillales</taxon>
        <taxon>Bacillaceae</taxon>
        <taxon>Halobacillus</taxon>
    </lineage>
</organism>
<keyword evidence="2" id="KW-1185">Reference proteome</keyword>
<protein>
    <submittedName>
        <fullName evidence="1">Uncharacterized protein</fullName>
    </submittedName>
</protein>
<reference evidence="1" key="2">
    <citation type="submission" date="2020-09" db="EMBL/GenBank/DDBJ databases">
        <authorList>
            <person name="Sun Q."/>
            <person name="Zhou Y."/>
        </authorList>
    </citation>
    <scope>NUCLEOTIDE SEQUENCE</scope>
    <source>
        <strain evidence="1">CGMCC 1.12153</strain>
    </source>
</reference>
<proteinExistence type="predicted"/>
<gene>
    <name evidence="1" type="ORF">GCM10010954_11040</name>
</gene>
<dbReference type="AlphaFoldDB" id="A0A917B172"/>
<comment type="caution">
    <text evidence="1">The sequence shown here is derived from an EMBL/GenBank/DDBJ whole genome shotgun (WGS) entry which is preliminary data.</text>
</comment>
<accession>A0A917B172</accession>
<name>A0A917B172_HALAA</name>
<dbReference type="EMBL" id="BMEL01000001">
    <property type="protein sequence ID" value="GGF14099.1"/>
    <property type="molecule type" value="Genomic_DNA"/>
</dbReference>
<evidence type="ECO:0000313" key="1">
    <source>
        <dbReference type="EMBL" id="GGF14099.1"/>
    </source>
</evidence>
<dbReference type="Proteomes" id="UP000660110">
    <property type="component" value="Unassembled WGS sequence"/>
</dbReference>
<sequence length="76" mass="8550">MIALTFVPFKNANPSKKVCKYSINFVYSSYHIKKYMKNIYKIYFLYIKSINKGKGFDVGLKTIALLQNGSGGAASN</sequence>